<evidence type="ECO:0000256" key="1">
    <source>
        <dbReference type="ARBA" id="ARBA00008655"/>
    </source>
</evidence>
<protein>
    <submittedName>
        <fullName evidence="6">Putative 1-acyl-sn-glycerol-3-phosphate acyltransferase acl-12</fullName>
    </submittedName>
</protein>
<reference evidence="6 7" key="1">
    <citation type="submission" date="2014-11" db="EMBL/GenBank/DDBJ databases">
        <title>Genetic blueprint of the zoonotic pathogen Toxocara canis.</title>
        <authorList>
            <person name="Zhu X.-Q."/>
            <person name="Korhonen P.K."/>
            <person name="Cai H."/>
            <person name="Young N.D."/>
            <person name="Nejsum P."/>
            <person name="von Samson-Himmelstjerna G."/>
            <person name="Boag P.R."/>
            <person name="Tan P."/>
            <person name="Li Q."/>
            <person name="Min J."/>
            <person name="Yang Y."/>
            <person name="Wang X."/>
            <person name="Fang X."/>
            <person name="Hall R.S."/>
            <person name="Hofmann A."/>
            <person name="Sternberg P.W."/>
            <person name="Jex A.R."/>
            <person name="Gasser R.B."/>
        </authorList>
    </citation>
    <scope>NUCLEOTIDE SEQUENCE [LARGE SCALE GENOMIC DNA]</scope>
    <source>
        <strain evidence="6">PN_DK_2014</strain>
    </source>
</reference>
<organism evidence="6 7">
    <name type="scientific">Toxocara canis</name>
    <name type="common">Canine roundworm</name>
    <dbReference type="NCBI Taxonomy" id="6265"/>
    <lineage>
        <taxon>Eukaryota</taxon>
        <taxon>Metazoa</taxon>
        <taxon>Ecdysozoa</taxon>
        <taxon>Nematoda</taxon>
        <taxon>Chromadorea</taxon>
        <taxon>Rhabditida</taxon>
        <taxon>Spirurina</taxon>
        <taxon>Ascaridomorpha</taxon>
        <taxon>Ascaridoidea</taxon>
        <taxon>Toxocaridae</taxon>
        <taxon>Toxocara</taxon>
    </lineage>
</organism>
<dbReference type="AlphaFoldDB" id="A0A0B2VDS4"/>
<feature type="domain" description="Phospholipid/glycerol acyltransferase" evidence="5">
    <location>
        <begin position="117"/>
        <end position="241"/>
    </location>
</feature>
<keyword evidence="4" id="KW-0812">Transmembrane</keyword>
<dbReference type="STRING" id="6265.A0A0B2VDS4"/>
<dbReference type="GO" id="GO:0005783">
    <property type="term" value="C:endoplasmic reticulum"/>
    <property type="evidence" value="ECO:0007669"/>
    <property type="project" value="TreeGrafter"/>
</dbReference>
<evidence type="ECO:0000313" key="6">
    <source>
        <dbReference type="EMBL" id="KHN79567.1"/>
    </source>
</evidence>
<comment type="similarity">
    <text evidence="1">Belongs to the 1-acyl-sn-glycerol-3-phosphate acyltransferase family.</text>
</comment>
<feature type="transmembrane region" description="Helical" evidence="4">
    <location>
        <begin position="42"/>
        <end position="75"/>
    </location>
</feature>
<dbReference type="GO" id="GO:0036149">
    <property type="term" value="P:phosphatidylinositol acyl-chain remodeling"/>
    <property type="evidence" value="ECO:0007669"/>
    <property type="project" value="TreeGrafter"/>
</dbReference>
<dbReference type="Proteomes" id="UP000031036">
    <property type="component" value="Unassembled WGS sequence"/>
</dbReference>
<dbReference type="PANTHER" id="PTHR10983">
    <property type="entry name" value="1-ACYLGLYCEROL-3-PHOSPHATE ACYLTRANSFERASE-RELATED"/>
    <property type="match status" value="1"/>
</dbReference>
<proteinExistence type="inferred from homology"/>
<feature type="transmembrane region" description="Helical" evidence="4">
    <location>
        <begin position="363"/>
        <end position="381"/>
    </location>
</feature>
<dbReference type="PANTHER" id="PTHR10983:SF14">
    <property type="entry name" value="1-ACYL-SN-GLYCEROL-3-PHOSPHATE ACYLTRANSFERASE ACL-12-RELATED"/>
    <property type="match status" value="1"/>
</dbReference>
<accession>A0A0B2VDS4</accession>
<dbReference type="SUPFAM" id="SSF69593">
    <property type="entry name" value="Glycerol-3-phosphate (1)-acyltransferase"/>
    <property type="match status" value="1"/>
</dbReference>
<evidence type="ECO:0000313" key="7">
    <source>
        <dbReference type="Proteomes" id="UP000031036"/>
    </source>
</evidence>
<keyword evidence="4" id="KW-0472">Membrane</keyword>
<evidence type="ECO:0000259" key="5">
    <source>
        <dbReference type="SMART" id="SM00563"/>
    </source>
</evidence>
<dbReference type="Pfam" id="PF01553">
    <property type="entry name" value="Acyltransferase"/>
    <property type="match status" value="1"/>
</dbReference>
<dbReference type="InterPro" id="IPR032098">
    <property type="entry name" value="Acyltransf_C"/>
</dbReference>
<evidence type="ECO:0000256" key="4">
    <source>
        <dbReference type="SAM" id="Phobius"/>
    </source>
</evidence>
<gene>
    <name evidence="6" type="primary">acl-12</name>
    <name evidence="6" type="ORF">Tcan_06838</name>
</gene>
<dbReference type="CDD" id="cd07990">
    <property type="entry name" value="LPLAT_LCLAT1-like"/>
    <property type="match status" value="1"/>
</dbReference>
<keyword evidence="3 6" id="KW-0012">Acyltransferase</keyword>
<keyword evidence="4" id="KW-1133">Transmembrane helix</keyword>
<dbReference type="EMBL" id="JPKZ01001896">
    <property type="protein sequence ID" value="KHN79567.1"/>
    <property type="molecule type" value="Genomic_DNA"/>
</dbReference>
<dbReference type="OrthoDB" id="5920068at2759"/>
<dbReference type="Pfam" id="PF16076">
    <property type="entry name" value="Acyltransf_C"/>
    <property type="match status" value="1"/>
</dbReference>
<evidence type="ECO:0000256" key="2">
    <source>
        <dbReference type="ARBA" id="ARBA00022679"/>
    </source>
</evidence>
<evidence type="ECO:0000256" key="3">
    <source>
        <dbReference type="ARBA" id="ARBA00023315"/>
    </source>
</evidence>
<dbReference type="GO" id="GO:0016746">
    <property type="term" value="F:acyltransferase activity"/>
    <property type="evidence" value="ECO:0007669"/>
    <property type="project" value="UniProtKB-KW"/>
</dbReference>
<dbReference type="OMA" id="TPLGVMW"/>
<keyword evidence="7" id="KW-1185">Reference proteome</keyword>
<sequence>MLDGSANETAINGRTMSVEDTDCGNSLGGSMDVKKMIGLIGAFYWVIMTVLIVPGAVVASFFTIMLPAMIIWLPLHNWIDHKLCRMVNDHWVSASHSFGLNVIEYGDDITQIANKRVLFMANHLGLIDHFVLMCAMYNKGTIAEKYLWVIYNIWKITPLGAMWLTHGNYFINGGAAQRERLLSQFREHLKNNYWKYDHRWLVIYPEGSRLFLIRESNARYAKKNGLKIFKNCALPRSSGVHAVFEVAGKRDDSIDKEMDVARCGLGGPVEYIVDCTLGYYKGDVPELGKYMTGDFPNNHSTVGIHYKIYPTKAEWANEEKLREWLYDRFEEKDELLEYYYAKGEFPMNSNSPRRPIHFPFSRCVVVETFWIVLFYAHYYIWVKPFCLFIIRTVLSLFI</sequence>
<keyword evidence="2 6" id="KW-0808">Transferase</keyword>
<comment type="caution">
    <text evidence="6">The sequence shown here is derived from an EMBL/GenBank/DDBJ whole genome shotgun (WGS) entry which is preliminary data.</text>
</comment>
<dbReference type="SMART" id="SM00563">
    <property type="entry name" value="PlsC"/>
    <property type="match status" value="1"/>
</dbReference>
<name>A0A0B2VDS4_TOXCA</name>
<dbReference type="InterPro" id="IPR002123">
    <property type="entry name" value="Plipid/glycerol_acylTrfase"/>
</dbReference>